<sequence>MEYIDRKLMELGVDVKGVLLRLGHNEQLYQSLCQKFLKDTTYQLFMDSIMKHEYKNAAFYVHTLKGIAANLGFHKLAQYCLRLQEEISKQRVDQNHIKLLTNEYQKIILVLKEKTT</sequence>
<dbReference type="RefSeq" id="WP_228352699.1">
    <property type="nucleotide sequence ID" value="NZ_JACEGA010000001.1"/>
</dbReference>
<dbReference type="EMBL" id="JACEGA010000001">
    <property type="protein sequence ID" value="MBB2183014.1"/>
    <property type="molecule type" value="Genomic_DNA"/>
</dbReference>
<reference evidence="2 3" key="1">
    <citation type="submission" date="2020-07" db="EMBL/GenBank/DDBJ databases">
        <title>Characterization and genome sequencing of isolate MD1, a novel member within the family Lachnospiraceae.</title>
        <authorList>
            <person name="Rettenmaier R."/>
            <person name="Di Bello L."/>
            <person name="Zinser C."/>
            <person name="Scheitz K."/>
            <person name="Liebl W."/>
            <person name="Zverlov V."/>
        </authorList>
    </citation>
    <scope>NUCLEOTIDE SEQUENCE [LARGE SCALE GENOMIC DNA]</scope>
    <source>
        <strain evidence="2 3">MD1</strain>
    </source>
</reference>
<dbReference type="SUPFAM" id="SSF47226">
    <property type="entry name" value="Histidine-containing phosphotransfer domain, HPT domain"/>
    <property type="match status" value="1"/>
</dbReference>
<evidence type="ECO:0000259" key="1">
    <source>
        <dbReference type="Pfam" id="PF01627"/>
    </source>
</evidence>
<keyword evidence="3" id="KW-1185">Reference proteome</keyword>
<accession>A0A839K022</accession>
<dbReference type="Gene3D" id="1.20.120.160">
    <property type="entry name" value="HPT domain"/>
    <property type="match status" value="1"/>
</dbReference>
<dbReference type="Proteomes" id="UP000574276">
    <property type="component" value="Unassembled WGS sequence"/>
</dbReference>
<dbReference type="InterPro" id="IPR008207">
    <property type="entry name" value="Sig_transdc_His_kin_Hpt_dom"/>
</dbReference>
<dbReference type="AlphaFoldDB" id="A0A839K022"/>
<evidence type="ECO:0000313" key="3">
    <source>
        <dbReference type="Proteomes" id="UP000574276"/>
    </source>
</evidence>
<dbReference type="GO" id="GO:0000160">
    <property type="term" value="P:phosphorelay signal transduction system"/>
    <property type="evidence" value="ECO:0007669"/>
    <property type="project" value="InterPro"/>
</dbReference>
<dbReference type="Pfam" id="PF01627">
    <property type="entry name" value="Hpt"/>
    <property type="match status" value="1"/>
</dbReference>
<evidence type="ECO:0000313" key="2">
    <source>
        <dbReference type="EMBL" id="MBB2183014.1"/>
    </source>
</evidence>
<gene>
    <name evidence="2" type="ORF">H0486_09000</name>
</gene>
<dbReference type="InterPro" id="IPR036641">
    <property type="entry name" value="HPT_dom_sf"/>
</dbReference>
<name>A0A839K022_9FIRM</name>
<organism evidence="2 3">
    <name type="scientific">Variimorphobacter saccharofermentans</name>
    <dbReference type="NCBI Taxonomy" id="2755051"/>
    <lineage>
        <taxon>Bacteria</taxon>
        <taxon>Bacillati</taxon>
        <taxon>Bacillota</taxon>
        <taxon>Clostridia</taxon>
        <taxon>Lachnospirales</taxon>
        <taxon>Lachnospiraceae</taxon>
        <taxon>Variimorphobacter</taxon>
    </lineage>
</organism>
<comment type="caution">
    <text evidence="2">The sequence shown here is derived from an EMBL/GenBank/DDBJ whole genome shotgun (WGS) entry which is preliminary data.</text>
</comment>
<feature type="domain" description="HPt" evidence="1">
    <location>
        <begin position="52"/>
        <end position="106"/>
    </location>
</feature>
<protein>
    <submittedName>
        <fullName evidence="2">Hpt domain-containing protein</fullName>
    </submittedName>
</protein>
<proteinExistence type="predicted"/>